<name>A0A8J1LSK1_XENLA</name>
<dbReference type="GeneID" id="108705459"/>
<dbReference type="Proteomes" id="UP000186698">
    <property type="component" value="Chromosome 9_10L"/>
</dbReference>
<dbReference type="RefSeq" id="XP_041432264.1">
    <property type="nucleotide sequence ID" value="XM_041576330.1"/>
</dbReference>
<reference evidence="3" key="1">
    <citation type="submission" date="2025-08" db="UniProtKB">
        <authorList>
            <consortium name="RefSeq"/>
        </authorList>
    </citation>
    <scope>IDENTIFICATION</scope>
    <source>
        <strain evidence="3">J_2021</strain>
        <tissue evidence="3">Erythrocytes</tissue>
    </source>
</reference>
<dbReference type="KEGG" id="xla:108705459"/>
<gene>
    <name evidence="3" type="primary">LOC108705459</name>
</gene>
<keyword evidence="2" id="KW-1185">Reference proteome</keyword>
<evidence type="ECO:0000313" key="3">
    <source>
        <dbReference type="RefSeq" id="XP_041432264.1"/>
    </source>
</evidence>
<protein>
    <submittedName>
        <fullName evidence="3">Uncharacterized protein LOC108705459</fullName>
    </submittedName>
</protein>
<proteinExistence type="predicted"/>
<dbReference type="AlphaFoldDB" id="A0A8J1LSK1"/>
<organism evidence="2 3">
    <name type="scientific">Xenopus laevis</name>
    <name type="common">African clawed frog</name>
    <dbReference type="NCBI Taxonomy" id="8355"/>
    <lineage>
        <taxon>Eukaryota</taxon>
        <taxon>Metazoa</taxon>
        <taxon>Chordata</taxon>
        <taxon>Craniata</taxon>
        <taxon>Vertebrata</taxon>
        <taxon>Euteleostomi</taxon>
        <taxon>Amphibia</taxon>
        <taxon>Batrachia</taxon>
        <taxon>Anura</taxon>
        <taxon>Pipoidea</taxon>
        <taxon>Pipidae</taxon>
        <taxon>Xenopodinae</taxon>
        <taxon>Xenopus</taxon>
        <taxon>Xenopus</taxon>
    </lineage>
</organism>
<feature type="compositionally biased region" description="Basic and acidic residues" evidence="1">
    <location>
        <begin position="250"/>
        <end position="261"/>
    </location>
</feature>
<evidence type="ECO:0000256" key="1">
    <source>
        <dbReference type="SAM" id="MobiDB-lite"/>
    </source>
</evidence>
<feature type="region of interest" description="Disordered" evidence="1">
    <location>
        <begin position="243"/>
        <end position="272"/>
    </location>
</feature>
<evidence type="ECO:0000313" key="2">
    <source>
        <dbReference type="Proteomes" id="UP000186698"/>
    </source>
</evidence>
<sequence>MGRHFPANVKNFVFIDCSEDFVDCSEDFIDCSEEFMDCSEDFIDCSEEFMDCSEDFIDCSGDFIDCSAEVKPSSVDSIEDNLKRIMSLLSAINADDGLNPYFYAMPLSLKKGLFDVKKELRKWISQFFSNNPSKEFTLSMELDNGSNEGISVHIRMRPTYYTTDPQAIITFVYGCLGGRTAVIGHLGNKDQTLDEYNSLANSLLSQIAKLVESNSLIISRIRLFQETSKKKLVWERLIPTQKQQSSSTGSKDDSSSEDETHLIVSAHGLGGK</sequence>
<accession>A0A8J1LSK1</accession>